<reference evidence="3" key="1">
    <citation type="submission" date="2015-03" db="EMBL/GenBank/DDBJ databases">
        <authorList>
            <person name="Nijsse Bart"/>
        </authorList>
    </citation>
    <scope>NUCLEOTIDE SEQUENCE [LARGE SCALE GENOMIC DNA]</scope>
</reference>
<dbReference type="SUPFAM" id="SSF53335">
    <property type="entry name" value="S-adenosyl-L-methionine-dependent methyltransferases"/>
    <property type="match status" value="1"/>
</dbReference>
<dbReference type="Proteomes" id="UP000049855">
    <property type="component" value="Unassembled WGS sequence"/>
</dbReference>
<dbReference type="Pfam" id="PF08241">
    <property type="entry name" value="Methyltransf_11"/>
    <property type="match status" value="1"/>
</dbReference>
<dbReference type="InterPro" id="IPR013216">
    <property type="entry name" value="Methyltransf_11"/>
</dbReference>
<accession>A0A0U1L5A3</accession>
<keyword evidence="2" id="KW-0489">Methyltransferase</keyword>
<evidence type="ECO:0000259" key="1">
    <source>
        <dbReference type="Pfam" id="PF08241"/>
    </source>
</evidence>
<evidence type="ECO:0000313" key="3">
    <source>
        <dbReference type="Proteomes" id="UP000049855"/>
    </source>
</evidence>
<keyword evidence="3" id="KW-1185">Reference proteome</keyword>
<dbReference type="GO" id="GO:0008757">
    <property type="term" value="F:S-adenosylmethionine-dependent methyltransferase activity"/>
    <property type="evidence" value="ECO:0007669"/>
    <property type="project" value="InterPro"/>
</dbReference>
<dbReference type="GO" id="GO:0032259">
    <property type="term" value="P:methylation"/>
    <property type="evidence" value="ECO:0007669"/>
    <property type="project" value="UniProtKB-KW"/>
</dbReference>
<evidence type="ECO:0000313" key="2">
    <source>
        <dbReference type="EMBL" id="CQR74866.1"/>
    </source>
</evidence>
<dbReference type="RefSeq" id="WP_021166686.1">
    <property type="nucleotide sequence ID" value="NZ_CTRP01000015.1"/>
</dbReference>
<dbReference type="EMBL" id="CTRP01000015">
    <property type="protein sequence ID" value="CQR74866.1"/>
    <property type="molecule type" value="Genomic_DNA"/>
</dbReference>
<keyword evidence="2" id="KW-0808">Transferase</keyword>
<dbReference type="PANTHER" id="PTHR43861">
    <property type="entry name" value="TRANS-ACONITATE 2-METHYLTRANSFERASE-RELATED"/>
    <property type="match status" value="1"/>
</dbReference>
<sequence>MLINLSNGRPLINESSISFDSYEKMAEYYFECVDTKPFNAYYERPATLSLLPDIAGKKVLDAGCAAGWYSKWLLDNGAKVIAIDFSPSMIAMTRRRIGEKADIRQADLNEPLNFIEDKSIDVIVSSLTLHYIKDWEPVMAEFIRILKPLGSLVFSVHHPFMDFTYFNRENYFLTEIVEDEWETNVGKVKVQFYRRPLCKIVLPVIDAGFIIEKIIEPMPTEKFKQLQPHVYEKLTRKPQFIFLRARKS</sequence>
<proteinExistence type="predicted"/>
<feature type="domain" description="Methyltransferase type 11" evidence="1">
    <location>
        <begin position="60"/>
        <end position="154"/>
    </location>
</feature>
<dbReference type="AlphaFoldDB" id="A0A0U1L5A3"/>
<protein>
    <submittedName>
        <fullName evidence="2">SAM-dependent methyltransferases</fullName>
    </submittedName>
</protein>
<dbReference type="CDD" id="cd02440">
    <property type="entry name" value="AdoMet_MTases"/>
    <property type="match status" value="1"/>
</dbReference>
<gene>
    <name evidence="2" type="ORF">SpAn4DRAFT_4223</name>
</gene>
<name>A0A0U1L5A3_9FIRM</name>
<dbReference type="PANTHER" id="PTHR43861:SF1">
    <property type="entry name" value="TRANS-ACONITATE 2-METHYLTRANSFERASE"/>
    <property type="match status" value="1"/>
</dbReference>
<dbReference type="InterPro" id="IPR029063">
    <property type="entry name" value="SAM-dependent_MTases_sf"/>
</dbReference>
<dbReference type="Gene3D" id="3.40.50.150">
    <property type="entry name" value="Vaccinia Virus protein VP39"/>
    <property type="match status" value="1"/>
</dbReference>
<organism evidence="2 3">
    <name type="scientific">Sporomusa ovata</name>
    <dbReference type="NCBI Taxonomy" id="2378"/>
    <lineage>
        <taxon>Bacteria</taxon>
        <taxon>Bacillati</taxon>
        <taxon>Bacillota</taxon>
        <taxon>Negativicutes</taxon>
        <taxon>Selenomonadales</taxon>
        <taxon>Sporomusaceae</taxon>
        <taxon>Sporomusa</taxon>
    </lineage>
</organism>